<sequence>MKPGKIYIGTSGWHYKHWKKRFYPDEVKAADYLSYYAQFFATAEINASFYRLPLVSTVQEWAKTVNSRFRFCPKISRYVTHTKKLNDPALTLPRFFDVFDAVIKRLGPVLLQLPPNLHFHEERVKAFLDALTAYKGYHFALEPRHESWMTPEAIQLLKKYKIAFVIAHSGGRFPSGEFVTAKDIYIRFHGPKGNYASGYSASFLQEYADKIVQWQQAGHHIWVFFNNDGNAYAIKNALTLIDNIKKTPLP</sequence>
<dbReference type="AlphaFoldDB" id="A0A3E1NWI9"/>
<evidence type="ECO:0000313" key="1">
    <source>
        <dbReference type="EMBL" id="RFM32285.1"/>
    </source>
</evidence>
<dbReference type="InterPro" id="IPR002763">
    <property type="entry name" value="DUF72"/>
</dbReference>
<dbReference type="EMBL" id="QTJV01000010">
    <property type="protein sequence ID" value="RFM32285.1"/>
    <property type="molecule type" value="Genomic_DNA"/>
</dbReference>
<dbReference type="PANTHER" id="PTHR30348">
    <property type="entry name" value="UNCHARACTERIZED PROTEIN YECE"/>
    <property type="match status" value="1"/>
</dbReference>
<name>A0A3E1NWI9_9BACT</name>
<dbReference type="Proteomes" id="UP000261174">
    <property type="component" value="Unassembled WGS sequence"/>
</dbReference>
<dbReference type="InterPro" id="IPR036520">
    <property type="entry name" value="UPF0759_sf"/>
</dbReference>
<comment type="caution">
    <text evidence="1">The sequence shown here is derived from an EMBL/GenBank/DDBJ whole genome shotgun (WGS) entry which is preliminary data.</text>
</comment>
<proteinExistence type="predicted"/>
<dbReference type="OrthoDB" id="9780310at2"/>
<accession>A0A3E1NWI9</accession>
<keyword evidence="2" id="KW-1185">Reference proteome</keyword>
<dbReference type="SUPFAM" id="SSF117396">
    <property type="entry name" value="TM1631-like"/>
    <property type="match status" value="1"/>
</dbReference>
<organism evidence="1 2">
    <name type="scientific">Chitinophaga silvisoli</name>
    <dbReference type="NCBI Taxonomy" id="2291814"/>
    <lineage>
        <taxon>Bacteria</taxon>
        <taxon>Pseudomonadati</taxon>
        <taxon>Bacteroidota</taxon>
        <taxon>Chitinophagia</taxon>
        <taxon>Chitinophagales</taxon>
        <taxon>Chitinophagaceae</taxon>
        <taxon>Chitinophaga</taxon>
    </lineage>
</organism>
<protein>
    <submittedName>
        <fullName evidence="1">DUF72 domain-containing protein</fullName>
    </submittedName>
</protein>
<gene>
    <name evidence="1" type="ORF">DXN04_26280</name>
</gene>
<dbReference type="RefSeq" id="WP_116856371.1">
    <property type="nucleotide sequence ID" value="NZ_QTJV01000010.1"/>
</dbReference>
<evidence type="ECO:0000313" key="2">
    <source>
        <dbReference type="Proteomes" id="UP000261174"/>
    </source>
</evidence>
<dbReference type="Gene3D" id="3.20.20.410">
    <property type="entry name" value="Protein of unknown function UPF0759"/>
    <property type="match status" value="1"/>
</dbReference>
<reference evidence="1 2" key="1">
    <citation type="submission" date="2018-08" db="EMBL/GenBank/DDBJ databases">
        <title>Chitinophaga sp. K20C18050901, a novel bacterium isolated from forest soil.</title>
        <authorList>
            <person name="Wang C."/>
        </authorList>
    </citation>
    <scope>NUCLEOTIDE SEQUENCE [LARGE SCALE GENOMIC DNA]</scope>
    <source>
        <strain evidence="1 2">K20C18050901</strain>
    </source>
</reference>
<dbReference type="Pfam" id="PF01904">
    <property type="entry name" value="DUF72"/>
    <property type="match status" value="1"/>
</dbReference>
<dbReference type="PANTHER" id="PTHR30348:SF4">
    <property type="entry name" value="DUF72 DOMAIN-CONTAINING PROTEIN"/>
    <property type="match status" value="1"/>
</dbReference>